<proteinExistence type="predicted"/>
<evidence type="ECO:0000313" key="2">
    <source>
        <dbReference type="EMBL" id="QQC91979.1"/>
    </source>
</evidence>
<protein>
    <submittedName>
        <fullName evidence="2">Uncharacterized protein</fullName>
    </submittedName>
</protein>
<name>A0A7T4PKZ0_9ACTN</name>
<reference evidence="2 3" key="1">
    <citation type="submission" date="2020-12" db="EMBL/GenBank/DDBJ databases">
        <title>Identification and biosynthesis of polyene macrolides produced by Streptomyces alfalfae Men-myco-93-63.</title>
        <authorList>
            <person name="Liu D."/>
            <person name="Li Y."/>
            <person name="Liu L."/>
            <person name="Han X."/>
            <person name="Shen F."/>
        </authorList>
    </citation>
    <scope>NUCLEOTIDE SEQUENCE [LARGE SCALE GENOMIC DNA]</scope>
    <source>
        <strain evidence="2 3">Men-myco-93-63</strain>
    </source>
</reference>
<sequence>MIKDPEASREGPFPYDALAPAGVTPWTTHADMRDVSFELLARHLMTPVTQQAWDELRGVRRRLLVDLLLYDVDMEAELPLAAAEIDRELALEAAPQDPQQAAEQDPPPDSLPEATARLVADLVRFDV</sequence>
<dbReference type="Proteomes" id="UP000596130">
    <property type="component" value="Chromosome"/>
</dbReference>
<feature type="compositionally biased region" description="Low complexity" evidence="1">
    <location>
        <begin position="91"/>
        <end position="104"/>
    </location>
</feature>
<accession>A0A7T4PKZ0</accession>
<gene>
    <name evidence="2" type="ORF">I8755_28955</name>
</gene>
<evidence type="ECO:0000256" key="1">
    <source>
        <dbReference type="SAM" id="MobiDB-lite"/>
    </source>
</evidence>
<feature type="region of interest" description="Disordered" evidence="1">
    <location>
        <begin position="89"/>
        <end position="113"/>
    </location>
</feature>
<organism evidence="2 3">
    <name type="scientific">Streptomyces alfalfae</name>
    <dbReference type="NCBI Taxonomy" id="1642299"/>
    <lineage>
        <taxon>Bacteria</taxon>
        <taxon>Bacillati</taxon>
        <taxon>Actinomycetota</taxon>
        <taxon>Actinomycetes</taxon>
        <taxon>Kitasatosporales</taxon>
        <taxon>Streptomycetaceae</taxon>
        <taxon>Streptomyces</taxon>
    </lineage>
</organism>
<evidence type="ECO:0000313" key="3">
    <source>
        <dbReference type="Proteomes" id="UP000596130"/>
    </source>
</evidence>
<dbReference type="AlphaFoldDB" id="A0A7T4PKZ0"/>
<dbReference type="RefSeq" id="WP_198503899.1">
    <property type="nucleotide sequence ID" value="NZ_CP065959.1"/>
</dbReference>
<dbReference type="EMBL" id="CP065959">
    <property type="protein sequence ID" value="QQC91979.1"/>
    <property type="molecule type" value="Genomic_DNA"/>
</dbReference>